<dbReference type="InterPro" id="IPR036977">
    <property type="entry name" value="DNA_primase_Znf_CHC2"/>
</dbReference>
<dbReference type="GO" id="GO:0006260">
    <property type="term" value="P:DNA replication"/>
    <property type="evidence" value="ECO:0007669"/>
    <property type="project" value="InterPro"/>
</dbReference>
<protein>
    <submittedName>
        <fullName evidence="1">Uncharacterized protein</fullName>
    </submittedName>
</protein>
<name>A0A975GIS5_9BACT</name>
<proteinExistence type="predicted"/>
<dbReference type="GO" id="GO:0008270">
    <property type="term" value="F:zinc ion binding"/>
    <property type="evidence" value="ECO:0007669"/>
    <property type="project" value="InterPro"/>
</dbReference>
<keyword evidence="2" id="KW-1185">Reference proteome</keyword>
<reference evidence="1" key="1">
    <citation type="journal article" date="2021" name="Microb. Physiol.">
        <title>Proteogenomic Insights into the Physiology of Marine, Sulfate-Reducing, Filamentous Desulfonema limicola and Desulfonema magnum.</title>
        <authorList>
            <person name="Schnaars V."/>
            <person name="Wohlbrand L."/>
            <person name="Scheve S."/>
            <person name="Hinrichs C."/>
            <person name="Reinhardt R."/>
            <person name="Rabus R."/>
        </authorList>
    </citation>
    <scope>NUCLEOTIDE SEQUENCE</scope>
    <source>
        <strain evidence="1">5ac10</strain>
    </source>
</reference>
<dbReference type="EMBL" id="CP061799">
    <property type="protein sequence ID" value="QTA82751.1"/>
    <property type="molecule type" value="Genomic_DNA"/>
</dbReference>
<dbReference type="GO" id="GO:0003677">
    <property type="term" value="F:DNA binding"/>
    <property type="evidence" value="ECO:0007669"/>
    <property type="project" value="InterPro"/>
</dbReference>
<sequence>MMAYSPYELKALKFFNQTANYAEEELGVVWFDWDRHKTSNTCCVYRELFIKGSCQLPDHKGEWPSLYLKNTDNGIEPPYNTFGCTCCKEGNMSIYDFIQKVKKCSYEEAVKRFSEFCEVFIILPEDD</sequence>
<evidence type="ECO:0000313" key="1">
    <source>
        <dbReference type="EMBL" id="QTA82751.1"/>
    </source>
</evidence>
<dbReference type="KEGG" id="dli:dnl_51330"/>
<accession>A0A975GIS5</accession>
<gene>
    <name evidence="1" type="ORF">dnl_51330</name>
</gene>
<dbReference type="Proteomes" id="UP000663720">
    <property type="component" value="Chromosome"/>
</dbReference>
<dbReference type="AlphaFoldDB" id="A0A975GIS5"/>
<organism evidence="1 2">
    <name type="scientific">Desulfonema limicola</name>
    <dbReference type="NCBI Taxonomy" id="45656"/>
    <lineage>
        <taxon>Bacteria</taxon>
        <taxon>Pseudomonadati</taxon>
        <taxon>Thermodesulfobacteriota</taxon>
        <taxon>Desulfobacteria</taxon>
        <taxon>Desulfobacterales</taxon>
        <taxon>Desulfococcaceae</taxon>
        <taxon>Desulfonema</taxon>
    </lineage>
</organism>
<evidence type="ECO:0000313" key="2">
    <source>
        <dbReference type="Proteomes" id="UP000663720"/>
    </source>
</evidence>
<dbReference type="RefSeq" id="WP_207688638.1">
    <property type="nucleotide sequence ID" value="NZ_CP061799.1"/>
</dbReference>
<dbReference type="Gene3D" id="3.90.580.10">
    <property type="entry name" value="Zinc finger, CHC2-type domain"/>
    <property type="match status" value="1"/>
</dbReference>